<feature type="transmembrane region" description="Helical" evidence="6">
    <location>
        <begin position="133"/>
        <end position="154"/>
    </location>
</feature>
<sequence length="190" mass="19855">MEAFLVPAGIVALGEMGDKTQLLALVLAATLRRPIPILLGILVATLANHAAAGALGGWVAALIGPQWLRWVIGASFLAMAVWMLIPDKLDDPQAGQRGRLGVFGTTVVAFFLAEMGDKTQIATVALAARYPDIVSVVMGTTLGMMLANAPAVLLGDRMAHKLSMTWVHAIAAAIFAVLGVATLMNVGQLF</sequence>
<dbReference type="EMBL" id="JAAGOH010000048">
    <property type="protein sequence ID" value="NDY93795.1"/>
    <property type="molecule type" value="Genomic_DNA"/>
</dbReference>
<evidence type="ECO:0000256" key="4">
    <source>
        <dbReference type="ARBA" id="ARBA00022989"/>
    </source>
</evidence>
<dbReference type="PANTHER" id="PTHR12608">
    <property type="entry name" value="TRANSMEMBRANE PROTEIN HTP-1 RELATED"/>
    <property type="match status" value="1"/>
</dbReference>
<comment type="caution">
    <text evidence="7">The sequence shown here is derived from an EMBL/GenBank/DDBJ whole genome shotgun (WGS) entry which is preliminary data.</text>
</comment>
<reference evidence="7 8" key="1">
    <citation type="submission" date="2020-02" db="EMBL/GenBank/DDBJ databases">
        <title>Ideonella bacterium strain TBM-1.</title>
        <authorList>
            <person name="Chen W.-M."/>
        </authorList>
    </citation>
    <scope>NUCLEOTIDE SEQUENCE [LARGE SCALE GENOMIC DNA]</scope>
    <source>
        <strain evidence="7 8">TBM-1</strain>
    </source>
</reference>
<organism evidence="7 8">
    <name type="scientific">Ideonella livida</name>
    <dbReference type="NCBI Taxonomy" id="2707176"/>
    <lineage>
        <taxon>Bacteria</taxon>
        <taxon>Pseudomonadati</taxon>
        <taxon>Pseudomonadota</taxon>
        <taxon>Betaproteobacteria</taxon>
        <taxon>Burkholderiales</taxon>
        <taxon>Sphaerotilaceae</taxon>
        <taxon>Ideonella</taxon>
    </lineage>
</organism>
<keyword evidence="4 6" id="KW-1133">Transmembrane helix</keyword>
<evidence type="ECO:0000256" key="6">
    <source>
        <dbReference type="RuleBase" id="RU365102"/>
    </source>
</evidence>
<gene>
    <name evidence="7" type="ORF">G3A44_21630</name>
</gene>
<dbReference type="RefSeq" id="WP_163459823.1">
    <property type="nucleotide sequence ID" value="NZ_JAAGOH010000048.1"/>
</dbReference>
<dbReference type="Pfam" id="PF01169">
    <property type="entry name" value="GDT1"/>
    <property type="match status" value="2"/>
</dbReference>
<dbReference type="GO" id="GO:0016020">
    <property type="term" value="C:membrane"/>
    <property type="evidence" value="ECO:0007669"/>
    <property type="project" value="UniProtKB-SubCell"/>
</dbReference>
<evidence type="ECO:0000313" key="8">
    <source>
        <dbReference type="Proteomes" id="UP000484255"/>
    </source>
</evidence>
<dbReference type="PANTHER" id="PTHR12608:SF1">
    <property type="entry name" value="TRANSMEMBRANE PROTEIN 165"/>
    <property type="match status" value="1"/>
</dbReference>
<dbReference type="InterPro" id="IPR001727">
    <property type="entry name" value="GDT1-like"/>
</dbReference>
<feature type="transmembrane region" description="Helical" evidence="6">
    <location>
        <begin position="97"/>
        <end position="113"/>
    </location>
</feature>
<evidence type="ECO:0000256" key="1">
    <source>
        <dbReference type="ARBA" id="ARBA00004141"/>
    </source>
</evidence>
<keyword evidence="8" id="KW-1185">Reference proteome</keyword>
<evidence type="ECO:0000256" key="5">
    <source>
        <dbReference type="ARBA" id="ARBA00023136"/>
    </source>
</evidence>
<keyword evidence="5 6" id="KW-0472">Membrane</keyword>
<keyword evidence="3 6" id="KW-0812">Transmembrane</keyword>
<dbReference type="AlphaFoldDB" id="A0A7C9PJT2"/>
<comment type="similarity">
    <text evidence="2 6">Belongs to the GDT1 family.</text>
</comment>
<name>A0A7C9PJT2_9BURK</name>
<accession>A0A7C9PJT2</accession>
<protein>
    <recommendedName>
        <fullName evidence="6">GDT1 family protein</fullName>
    </recommendedName>
</protein>
<comment type="subcellular location">
    <subcellularLocation>
        <location evidence="1 6">Membrane</location>
        <topology evidence="1 6">Multi-pass membrane protein</topology>
    </subcellularLocation>
</comment>
<evidence type="ECO:0000256" key="3">
    <source>
        <dbReference type="ARBA" id="ARBA00022692"/>
    </source>
</evidence>
<proteinExistence type="inferred from homology"/>
<dbReference type="Proteomes" id="UP000484255">
    <property type="component" value="Unassembled WGS sequence"/>
</dbReference>
<evidence type="ECO:0000313" key="7">
    <source>
        <dbReference type="EMBL" id="NDY93795.1"/>
    </source>
</evidence>
<feature type="transmembrane region" description="Helical" evidence="6">
    <location>
        <begin position="37"/>
        <end position="61"/>
    </location>
</feature>
<feature type="transmembrane region" description="Helical" evidence="6">
    <location>
        <begin position="67"/>
        <end position="85"/>
    </location>
</feature>
<feature type="transmembrane region" description="Helical" evidence="6">
    <location>
        <begin position="166"/>
        <end position="187"/>
    </location>
</feature>
<dbReference type="GO" id="GO:0046873">
    <property type="term" value="F:metal ion transmembrane transporter activity"/>
    <property type="evidence" value="ECO:0007669"/>
    <property type="project" value="InterPro"/>
</dbReference>
<evidence type="ECO:0000256" key="2">
    <source>
        <dbReference type="ARBA" id="ARBA00009190"/>
    </source>
</evidence>